<evidence type="ECO:0000256" key="4">
    <source>
        <dbReference type="ARBA" id="ARBA00022845"/>
    </source>
</evidence>
<dbReference type="PROSITE" id="PS51366">
    <property type="entry name" value="MI"/>
    <property type="match status" value="2"/>
</dbReference>
<feature type="compositionally biased region" description="Low complexity" evidence="6">
    <location>
        <begin position="1095"/>
        <end position="1115"/>
    </location>
</feature>
<evidence type="ECO:0000256" key="3">
    <source>
        <dbReference type="ARBA" id="ARBA00022553"/>
    </source>
</evidence>
<dbReference type="SMART" id="SM00544">
    <property type="entry name" value="MA3"/>
    <property type="match status" value="2"/>
</dbReference>
<dbReference type="Pfam" id="PF02854">
    <property type="entry name" value="MIF4G"/>
    <property type="match status" value="2"/>
</dbReference>
<proteinExistence type="inferred from homology"/>
<feature type="domain" description="W2" evidence="7">
    <location>
        <begin position="1584"/>
        <end position="1751"/>
    </location>
</feature>
<feature type="domain" description="W2" evidence="7">
    <location>
        <begin position="1944"/>
        <end position="2111"/>
    </location>
</feature>
<dbReference type="SUPFAM" id="SSF48371">
    <property type="entry name" value="ARM repeat"/>
    <property type="match status" value="8"/>
</dbReference>
<dbReference type="InterPro" id="IPR016024">
    <property type="entry name" value="ARM-type_fold"/>
</dbReference>
<protein>
    <submittedName>
        <fullName evidence="10 11">Uncharacterized protein LOC136081661 isoform X1</fullName>
    </submittedName>
</protein>
<dbReference type="PANTHER" id="PTHR23253">
    <property type="entry name" value="EUKARYOTIC TRANSLATION INITIATION FACTOR 4 GAMMA"/>
    <property type="match status" value="1"/>
</dbReference>
<evidence type="ECO:0000256" key="1">
    <source>
        <dbReference type="ARBA" id="ARBA00005775"/>
    </source>
</evidence>
<evidence type="ECO:0000259" key="7">
    <source>
        <dbReference type="PROSITE" id="PS51363"/>
    </source>
</evidence>
<dbReference type="RefSeq" id="XP_065655363.1">
    <property type="nucleotide sequence ID" value="XM_065799291.1"/>
</dbReference>
<sequence>MKKKRNCFTLPLMMFKPSQTFPQQIYSSYPQVINQNNIQGTVQHMYQNSQPQQIHSFQVPSTHMTQYASAQPFTPNPVYIQNTDPSPVYSYNRQYNINATPYSFSSYTPIYPSHSYPHQTQSPQYLVQGYQNGVILQTQQHPSQNQRCYTQPTPSQQIQQHIVPIQPAQIQHQPEYQPKKTAIKLTDPKTGDDIPINFPKKEQEKVHIHMGNPYTPNISLPIQEKIDDIRAQVNASFAAQVIDTDLINNKDNEVKDIHFYEHDAYDDFYDAYDEYSNDVYSRQVDIDLLKIEGIQNKDIRNEKRQYSREFLLQFQSASICSFKPLGLPDIDIVLNEPHEPTKAFVPGEALITNDFMPSYMSSIRRPIESDRSKGNGLNKRSGDKNNVSGIIDLPKVKHQNLKNVNSSEMLKTLTEKEKIRNEIERKMHGILIAPKMFMSVSEKVIIKILNEFKIDNKEKLEVVVDLIFEKAVSNLIFSFEYANLCHCIIDCLKKPVTDLTSNEEVMFSRVLLNKCQAELEILLDKSSIINDSETFGKLCFIRDLFKSKLFRHDKENLEHIEAMSYDNESMNIVDNQKEIRCTIDDSNTWRNVFVFPKYRKLNASENIYREFINHKEIRKMAKSIIYDYLNTKDTYEVVTCLKEEKNSFIYKIFVEEAIAIVIEMKSEERQSIGTLIHDLIKKKLLNDFLFCQGLTAVVEKASEYIVDIPYFFKYLGEVLGPIIYDYEFPQYKVNKTLQSLIESDKIGIVMSEALSYTVKDIEAEQFEVVKLCMSDNPWVRTSVLTNRLSDEEKEIFELARSIRGILNKLTPQKLISLLDKMKQLNIDTKEKLEIAIDLIFEKAVSEPVYSVAYANLCHRLIDCFKQPMTDTSTPNGTITFRRILLNKCQKEFNKDSSDEKLLEDKSRTFDTEAESKLRKADLDKREIMNRRRMLGNIRFIGELFKLKMISENIIHDCVIKLLKCEKVESAEDQLECLCKLLATISKDFDHPKAKLRVDQYFAQMSKIIDRKKISTRIKFAIKDIIDLRSCNWIPRKDDSNPKTIDQIHKEAKYEEKEMKKMRQQDKMRPKERGSQRKNISENISLGPGGFRSSWSRGASGGNSISSSGAPASVESVQNRQTNRYDVLSEQIAPSGFDSKRGSRGLNTSQTSGGKSSRVDCSAAIRAVQDITSIKNQFSKHSQNGCDSPRSSAQTPVEMMDAASDIDSTVIKISEEDMRKKTKSTINEYLSIRDTNEAITCLKEVNCSYLYYLFVEEAITIVIEIKSEERKSIGALLHDMIIKNVITVDQLCKGLASIVQNAPNYAVGIPHFYKYLGEVIGPMVYDGAVPLNRVKDTLEPLVKPNKAGDVMAEALSVAVQIAGKEESVSELWSKSNIKWEMLLNNDENVDKFIKDKKMEFLMNSTSINKSQSNNVLKGLLRILHDRGDNNKITSYIDSECSNCKSDPYFIKELTSMICNSTIKVEDTTNTCSCNNDELEKRKNILLKYIDGNKNLELFALYGVQHLVTTLHHPIGLANSLFQDLYNHDIISEETFFTWESSKEFPDGKGNTINSVKDFLSWLRKAEEESSEEDSTQKMEFLMNSTSSNKSHSNNVLKGLLRILHDKGDNNKITSYIDSECSNCKSDPYFIKELTSMICNSTIKVEDTTNTCSCNNDELEKRKNILLKYIDGNKNLELFALYGVQHLVTTLHHPIGLANSLFQDLYNHDIISEETFFTWESSKEFPDGKGNTINSVKDFLSWLRKAEEESSEEDSTQKMEFLMNSTSSNKSHSNNVLKGLLRILHDKGDNNKITSYIDSECSNCKSDPYFIKELTSMICNSTIKVEDTTNTCSCNNDELEKRKNILLKYIDGNKNLELFALYGVQHLVTTLHHPIGLANSLFQDLYNHDIISEETFFTWESSKEFPDGKGNTINSVKDFLSWLRKAEEESSEEDSTQKMEFLMNSTSSNKSHSNNVLKGLLRILHDKGDNNKITSYIDSECSNCKSDPYFIKELTSMICNSTIKVEDTTNTCSCNNDELEKRKNILLKYIDGNKNLELFALYGVQHLVTTLHHPIGLANSLFQDLYNHDIISEETFFTWESSKEFPDGKGNTISSVKDFLSWLRKAEEESNEEDSTHVFN</sequence>
<dbReference type="PROSITE" id="PS51363">
    <property type="entry name" value="W2"/>
    <property type="match status" value="4"/>
</dbReference>
<dbReference type="Pfam" id="PF02847">
    <property type="entry name" value="MA3"/>
    <property type="match status" value="2"/>
</dbReference>
<reference evidence="10 11" key="1">
    <citation type="submission" date="2025-05" db="UniProtKB">
        <authorList>
            <consortium name="RefSeq"/>
        </authorList>
    </citation>
    <scope>IDENTIFICATION</scope>
</reference>
<organism evidence="9 11">
    <name type="scientific">Hydra vulgaris</name>
    <name type="common">Hydra</name>
    <name type="synonym">Hydra attenuata</name>
    <dbReference type="NCBI Taxonomy" id="6087"/>
    <lineage>
        <taxon>Eukaryota</taxon>
        <taxon>Metazoa</taxon>
        <taxon>Cnidaria</taxon>
        <taxon>Hydrozoa</taxon>
        <taxon>Hydroidolina</taxon>
        <taxon>Anthoathecata</taxon>
        <taxon>Aplanulata</taxon>
        <taxon>Hydridae</taxon>
        <taxon>Hydra</taxon>
    </lineage>
</organism>
<feature type="compositionally biased region" description="Polar residues" evidence="6">
    <location>
        <begin position="1144"/>
        <end position="1154"/>
    </location>
</feature>
<dbReference type="Pfam" id="PF02020">
    <property type="entry name" value="W2"/>
    <property type="match status" value="4"/>
</dbReference>
<evidence type="ECO:0000256" key="6">
    <source>
        <dbReference type="SAM" id="MobiDB-lite"/>
    </source>
</evidence>
<dbReference type="InterPro" id="IPR003891">
    <property type="entry name" value="Initiation_fac_eIF4g_MI"/>
</dbReference>
<dbReference type="InterPro" id="IPR003890">
    <property type="entry name" value="MIF4G-like_typ-3"/>
</dbReference>
<feature type="domain" description="W2" evidence="7">
    <location>
        <begin position="1764"/>
        <end position="1931"/>
    </location>
</feature>
<dbReference type="CDD" id="cd11559">
    <property type="entry name" value="W2_eIF4G1_like"/>
    <property type="match status" value="4"/>
</dbReference>
<keyword evidence="5" id="KW-0648">Protein biosynthesis</keyword>
<keyword evidence="9" id="KW-1185">Reference proteome</keyword>
<comment type="similarity">
    <text evidence="1">Belongs to the eukaryotic initiation factor 4G family.</text>
</comment>
<gene>
    <name evidence="10 11" type="primary">LOC136081661</name>
</gene>
<feature type="domain" description="MI" evidence="8">
    <location>
        <begin position="1216"/>
        <end position="1338"/>
    </location>
</feature>
<dbReference type="RefSeq" id="XP_065655362.1">
    <property type="nucleotide sequence ID" value="XM_065799290.1"/>
</dbReference>
<accession>A0ABM4C1E0</accession>
<keyword evidence="3" id="KW-0597">Phosphoprotein</keyword>
<name>A0ABM4C1E0_HYDVU</name>
<dbReference type="InterPro" id="IPR003307">
    <property type="entry name" value="W2_domain"/>
</dbReference>
<feature type="domain" description="MI" evidence="8">
    <location>
        <begin position="616"/>
        <end position="738"/>
    </location>
</feature>
<dbReference type="Proteomes" id="UP001652625">
    <property type="component" value="Chromosome 06"/>
</dbReference>
<feature type="compositionally biased region" description="Basic and acidic residues" evidence="6">
    <location>
        <begin position="1052"/>
        <end position="1074"/>
    </location>
</feature>
<feature type="domain" description="W2" evidence="7">
    <location>
        <begin position="1405"/>
        <end position="1571"/>
    </location>
</feature>
<keyword evidence="2" id="KW-0396">Initiation factor</keyword>
<evidence type="ECO:0000256" key="5">
    <source>
        <dbReference type="ARBA" id="ARBA00022917"/>
    </source>
</evidence>
<dbReference type="PANTHER" id="PTHR23253:SF78">
    <property type="entry name" value="EUKARYOTIC TRANSLATION INITIATION FACTOR 4G1, ISOFORM B-RELATED"/>
    <property type="match status" value="1"/>
</dbReference>
<dbReference type="Gene3D" id="1.25.40.180">
    <property type="match status" value="8"/>
</dbReference>
<evidence type="ECO:0000313" key="10">
    <source>
        <dbReference type="RefSeq" id="XP_065655362.1"/>
    </source>
</evidence>
<keyword evidence="4" id="KW-0810">Translation regulation</keyword>
<evidence type="ECO:0000313" key="11">
    <source>
        <dbReference type="RefSeq" id="XP_065655363.1"/>
    </source>
</evidence>
<evidence type="ECO:0000256" key="2">
    <source>
        <dbReference type="ARBA" id="ARBA00022540"/>
    </source>
</evidence>
<dbReference type="GeneID" id="136081661"/>
<dbReference type="SMART" id="SM00543">
    <property type="entry name" value="MIF4G"/>
    <property type="match status" value="1"/>
</dbReference>
<evidence type="ECO:0000313" key="9">
    <source>
        <dbReference type="Proteomes" id="UP001652625"/>
    </source>
</evidence>
<dbReference type="SMART" id="SM00515">
    <property type="entry name" value="eIF5C"/>
    <property type="match status" value="4"/>
</dbReference>
<feature type="region of interest" description="Disordered" evidence="6">
    <location>
        <begin position="1052"/>
        <end position="1158"/>
    </location>
</feature>
<evidence type="ECO:0000259" key="8">
    <source>
        <dbReference type="PROSITE" id="PS51366"/>
    </source>
</evidence>